<dbReference type="InterPro" id="IPR003172">
    <property type="entry name" value="ML_dom"/>
</dbReference>
<dbReference type="Proteomes" id="UP000078542">
    <property type="component" value="Unassembled WGS sequence"/>
</dbReference>
<comment type="similarity">
    <text evidence="2">Belongs to the NPC2 family.</text>
</comment>
<sequence length="160" mass="17548">NTFTGMLRETILVFAALILFANATIVNHCDSDVPFEDANQISISGCDKPECSLKQGTTITIEMKLVPNRDIQSVTNNVNGILASVPLPFVGVDGTNACDNIYDADGKAVGCPLKKGEQYMYKNSFPILSIYPRIPVTVRYALREGTDRIICFEVPSRITK</sequence>
<keyword evidence="5" id="KW-1015">Disulfide bond</keyword>
<keyword evidence="9" id="KW-1185">Reference proteome</keyword>
<dbReference type="GO" id="GO:0005576">
    <property type="term" value="C:extracellular region"/>
    <property type="evidence" value="ECO:0007669"/>
    <property type="project" value="UniProtKB-SubCell"/>
</dbReference>
<feature type="chain" id="PRO_5008270030" evidence="6">
    <location>
        <begin position="24"/>
        <end position="160"/>
    </location>
</feature>
<dbReference type="PANTHER" id="PTHR11306:SF68">
    <property type="entry name" value="NPC INTRACELLULAR CHOLESTEROL TRANSPORTER 2"/>
    <property type="match status" value="1"/>
</dbReference>
<evidence type="ECO:0000259" key="7">
    <source>
        <dbReference type="SMART" id="SM00737"/>
    </source>
</evidence>
<dbReference type="SUPFAM" id="SSF81296">
    <property type="entry name" value="E set domains"/>
    <property type="match status" value="1"/>
</dbReference>
<evidence type="ECO:0000313" key="8">
    <source>
        <dbReference type="EMBL" id="KYN01277.1"/>
    </source>
</evidence>
<evidence type="ECO:0000256" key="2">
    <source>
        <dbReference type="ARBA" id="ARBA00006370"/>
    </source>
</evidence>
<dbReference type="InterPro" id="IPR033916">
    <property type="entry name" value="ML_Npc2-like"/>
</dbReference>
<dbReference type="EMBL" id="KQ977622">
    <property type="protein sequence ID" value="KYN01277.1"/>
    <property type="molecule type" value="Genomic_DNA"/>
</dbReference>
<evidence type="ECO:0000256" key="3">
    <source>
        <dbReference type="ARBA" id="ARBA00022525"/>
    </source>
</evidence>
<keyword evidence="3" id="KW-0964">Secreted</keyword>
<reference evidence="8 9" key="1">
    <citation type="submission" date="2016-03" db="EMBL/GenBank/DDBJ databases">
        <title>Cyphomyrmex costatus WGS genome.</title>
        <authorList>
            <person name="Nygaard S."/>
            <person name="Hu H."/>
            <person name="Boomsma J."/>
            <person name="Zhang G."/>
        </authorList>
    </citation>
    <scope>NUCLEOTIDE SEQUENCE [LARGE SCALE GENOMIC DNA]</scope>
    <source>
        <strain evidence="8">MS0001</strain>
        <tissue evidence="8">Whole body</tissue>
    </source>
</reference>
<evidence type="ECO:0000256" key="4">
    <source>
        <dbReference type="ARBA" id="ARBA00022729"/>
    </source>
</evidence>
<accession>A0A195CLD6</accession>
<dbReference type="Pfam" id="PF02221">
    <property type="entry name" value="E1_DerP2_DerF2"/>
    <property type="match status" value="1"/>
</dbReference>
<feature type="non-terminal residue" evidence="8">
    <location>
        <position position="1"/>
    </location>
</feature>
<dbReference type="FunFam" id="2.60.40.770:FF:000001">
    <property type="entry name" value="NPC intracellular cholesterol transporter 2"/>
    <property type="match status" value="1"/>
</dbReference>
<gene>
    <name evidence="8" type="ORF">ALC62_07896</name>
</gene>
<evidence type="ECO:0000256" key="6">
    <source>
        <dbReference type="SAM" id="SignalP"/>
    </source>
</evidence>
<feature type="signal peptide" evidence="6">
    <location>
        <begin position="1"/>
        <end position="23"/>
    </location>
</feature>
<dbReference type="GO" id="GO:0032367">
    <property type="term" value="P:intracellular cholesterol transport"/>
    <property type="evidence" value="ECO:0007669"/>
    <property type="project" value="InterPro"/>
</dbReference>
<dbReference type="InterPro" id="IPR039670">
    <property type="entry name" value="NPC2-like"/>
</dbReference>
<dbReference type="Gene3D" id="2.60.40.770">
    <property type="match status" value="1"/>
</dbReference>
<dbReference type="CDD" id="cd00916">
    <property type="entry name" value="Npc2_like"/>
    <property type="match status" value="1"/>
</dbReference>
<name>A0A195CLD6_9HYME</name>
<evidence type="ECO:0000313" key="9">
    <source>
        <dbReference type="Proteomes" id="UP000078542"/>
    </source>
</evidence>
<dbReference type="AlphaFoldDB" id="A0A195CLD6"/>
<dbReference type="STRING" id="456900.A0A195CLD6"/>
<evidence type="ECO:0000256" key="1">
    <source>
        <dbReference type="ARBA" id="ARBA00004613"/>
    </source>
</evidence>
<dbReference type="InterPro" id="IPR014756">
    <property type="entry name" value="Ig_E-set"/>
</dbReference>
<evidence type="ECO:0000256" key="5">
    <source>
        <dbReference type="ARBA" id="ARBA00023157"/>
    </source>
</evidence>
<keyword evidence="4 6" id="KW-0732">Signal</keyword>
<proteinExistence type="inferred from homology"/>
<dbReference type="PANTHER" id="PTHR11306">
    <property type="entry name" value="NIEMANN PICK TYPE C2 PROTEIN NPC2-RELATED"/>
    <property type="match status" value="1"/>
</dbReference>
<feature type="domain" description="MD-2-related lipid-recognition" evidence="7">
    <location>
        <begin position="26"/>
        <end position="156"/>
    </location>
</feature>
<dbReference type="SMART" id="SM00737">
    <property type="entry name" value="ML"/>
    <property type="match status" value="1"/>
</dbReference>
<organism evidence="8 9">
    <name type="scientific">Cyphomyrmex costatus</name>
    <dbReference type="NCBI Taxonomy" id="456900"/>
    <lineage>
        <taxon>Eukaryota</taxon>
        <taxon>Metazoa</taxon>
        <taxon>Ecdysozoa</taxon>
        <taxon>Arthropoda</taxon>
        <taxon>Hexapoda</taxon>
        <taxon>Insecta</taxon>
        <taxon>Pterygota</taxon>
        <taxon>Neoptera</taxon>
        <taxon>Endopterygota</taxon>
        <taxon>Hymenoptera</taxon>
        <taxon>Apocrita</taxon>
        <taxon>Aculeata</taxon>
        <taxon>Formicoidea</taxon>
        <taxon>Formicidae</taxon>
        <taxon>Myrmicinae</taxon>
        <taxon>Cyphomyrmex</taxon>
    </lineage>
</organism>
<dbReference type="GO" id="GO:0032934">
    <property type="term" value="F:sterol binding"/>
    <property type="evidence" value="ECO:0007669"/>
    <property type="project" value="InterPro"/>
</dbReference>
<protein>
    <submittedName>
        <fullName evidence="8">Protein NPC2 like protein</fullName>
    </submittedName>
</protein>
<comment type="subcellular location">
    <subcellularLocation>
        <location evidence="1">Secreted</location>
    </subcellularLocation>
</comment>